<evidence type="ECO:0000256" key="2">
    <source>
        <dbReference type="ARBA" id="ARBA00022448"/>
    </source>
</evidence>
<evidence type="ECO:0000256" key="7">
    <source>
        <dbReference type="ARBA" id="ARBA00023294"/>
    </source>
</evidence>
<comment type="function">
    <text evidence="8">Involved in cellular auxin homeostasis by regulating auxin metabolism. Regulates intracellular auxin accumulation at the endoplasmic reticulum and thus auxin availability for nuclear auxin signaling.</text>
</comment>
<keyword evidence="7" id="KW-0927">Auxin signaling pathway</keyword>
<dbReference type="PANTHER" id="PTHR31651">
    <property type="match status" value="1"/>
</dbReference>
<dbReference type="PANTHER" id="PTHR31651:SF33">
    <property type="entry name" value="PROTEIN PIN-LIKES 1"/>
    <property type="match status" value="1"/>
</dbReference>
<dbReference type="InterPro" id="IPR004776">
    <property type="entry name" value="Mem_transp_PIN-like"/>
</dbReference>
<organism evidence="11 12">
    <name type="scientific">Cinchona calisaya</name>
    <dbReference type="NCBI Taxonomy" id="153742"/>
    <lineage>
        <taxon>Eukaryota</taxon>
        <taxon>Viridiplantae</taxon>
        <taxon>Streptophyta</taxon>
        <taxon>Embryophyta</taxon>
        <taxon>Tracheophyta</taxon>
        <taxon>Spermatophyta</taxon>
        <taxon>Magnoliopsida</taxon>
        <taxon>eudicotyledons</taxon>
        <taxon>Gunneridae</taxon>
        <taxon>Pentapetalae</taxon>
        <taxon>asterids</taxon>
        <taxon>lamiids</taxon>
        <taxon>Gentianales</taxon>
        <taxon>Rubiaceae</taxon>
        <taxon>Cinchonoideae</taxon>
        <taxon>Cinchoneae</taxon>
        <taxon>Cinchona</taxon>
    </lineage>
</organism>
<sequence>MLLIIIPAVCKEKGSPFGAPDVCHSYGMAYASLSMAVCFCPLFQFDEITYERSEECPHQFALPSSSLEDIAQASLSDKIKRHVEMVARKVNLKALFAPSTSGAIIGFVVGLVPQFRRSIIGDSAPLRVIQDTALLLGDGAIPAVTLIMGGNLLEGLQVSGIPISIVVGILIARYVVLPLLGIAIVKVALQLGLVHNNPLYQFVILLQFAVPPAMNIGITQLFGAGESESSVIML</sequence>
<evidence type="ECO:0000256" key="8">
    <source>
        <dbReference type="ARBA" id="ARBA00025100"/>
    </source>
</evidence>
<evidence type="ECO:0000256" key="1">
    <source>
        <dbReference type="ARBA" id="ARBA00004477"/>
    </source>
</evidence>
<feature type="transmembrane region" description="Helical" evidence="10">
    <location>
        <begin position="165"/>
        <end position="187"/>
    </location>
</feature>
<keyword evidence="3 10" id="KW-0812">Transmembrane</keyword>
<evidence type="ECO:0000256" key="6">
    <source>
        <dbReference type="ARBA" id="ARBA00023136"/>
    </source>
</evidence>
<keyword evidence="5 10" id="KW-1133">Transmembrane helix</keyword>
<evidence type="ECO:0000313" key="11">
    <source>
        <dbReference type="EMBL" id="KAL3514902.1"/>
    </source>
</evidence>
<evidence type="ECO:0008006" key="13">
    <source>
        <dbReference type="Google" id="ProtNLM"/>
    </source>
</evidence>
<evidence type="ECO:0000256" key="3">
    <source>
        <dbReference type="ARBA" id="ARBA00022692"/>
    </source>
</evidence>
<feature type="transmembrane region" description="Helical" evidence="10">
    <location>
        <begin position="199"/>
        <end position="224"/>
    </location>
</feature>
<evidence type="ECO:0000256" key="5">
    <source>
        <dbReference type="ARBA" id="ARBA00022989"/>
    </source>
</evidence>
<proteinExistence type="inferred from homology"/>
<evidence type="ECO:0000256" key="4">
    <source>
        <dbReference type="ARBA" id="ARBA00022824"/>
    </source>
</evidence>
<dbReference type="Pfam" id="PF03547">
    <property type="entry name" value="Mem_trans"/>
    <property type="match status" value="1"/>
</dbReference>
<keyword evidence="2" id="KW-0813">Transport</keyword>
<comment type="subcellular location">
    <subcellularLocation>
        <location evidence="1">Endoplasmic reticulum membrane</location>
        <topology evidence="1">Multi-pass membrane protein</topology>
    </subcellularLocation>
</comment>
<keyword evidence="12" id="KW-1185">Reference proteome</keyword>
<protein>
    <recommendedName>
        <fullName evidence="13">PIN-like protein</fullName>
    </recommendedName>
</protein>
<dbReference type="AlphaFoldDB" id="A0ABD2Z5Y8"/>
<reference evidence="11 12" key="1">
    <citation type="submission" date="2024-11" db="EMBL/GenBank/DDBJ databases">
        <title>A near-complete genome assembly of Cinchona calisaya.</title>
        <authorList>
            <person name="Lian D.C."/>
            <person name="Zhao X.W."/>
            <person name="Wei L."/>
        </authorList>
    </citation>
    <scope>NUCLEOTIDE SEQUENCE [LARGE SCALE GENOMIC DNA]</scope>
    <source>
        <tissue evidence="11">Nenye</tissue>
    </source>
</reference>
<comment type="caution">
    <text evidence="11">The sequence shown here is derived from an EMBL/GenBank/DDBJ whole genome shotgun (WGS) entry which is preliminary data.</text>
</comment>
<feature type="transmembrane region" description="Helical" evidence="10">
    <location>
        <begin position="90"/>
        <end position="112"/>
    </location>
</feature>
<evidence type="ECO:0000313" key="12">
    <source>
        <dbReference type="Proteomes" id="UP001630127"/>
    </source>
</evidence>
<feature type="transmembrane region" description="Helical" evidence="10">
    <location>
        <begin position="132"/>
        <end position="153"/>
    </location>
</feature>
<dbReference type="InterPro" id="IPR045033">
    <property type="entry name" value="PILS1/3/4/5/7"/>
</dbReference>
<accession>A0ABD2Z5Y8</accession>
<comment type="similarity">
    <text evidence="9">Belongs to the auxin efflux carrier (TC 2.A.69.2) family.</text>
</comment>
<keyword evidence="6 10" id="KW-0472">Membrane</keyword>
<evidence type="ECO:0000256" key="10">
    <source>
        <dbReference type="SAM" id="Phobius"/>
    </source>
</evidence>
<keyword evidence="4" id="KW-0256">Endoplasmic reticulum</keyword>
<dbReference type="Proteomes" id="UP001630127">
    <property type="component" value="Unassembled WGS sequence"/>
</dbReference>
<name>A0ABD2Z5Y8_9GENT</name>
<gene>
    <name evidence="11" type="ORF">ACH5RR_027619</name>
</gene>
<evidence type="ECO:0000256" key="9">
    <source>
        <dbReference type="ARBA" id="ARBA00025752"/>
    </source>
</evidence>
<dbReference type="GO" id="GO:0005789">
    <property type="term" value="C:endoplasmic reticulum membrane"/>
    <property type="evidence" value="ECO:0007669"/>
    <property type="project" value="UniProtKB-SubCell"/>
</dbReference>
<dbReference type="GO" id="GO:0009734">
    <property type="term" value="P:auxin-activated signaling pathway"/>
    <property type="evidence" value="ECO:0007669"/>
    <property type="project" value="UniProtKB-KW"/>
</dbReference>
<dbReference type="EMBL" id="JBJUIK010000011">
    <property type="protein sequence ID" value="KAL3514902.1"/>
    <property type="molecule type" value="Genomic_DNA"/>
</dbReference>